<name>A0A9W9Y4Y1_9EURO</name>
<dbReference type="InterPro" id="IPR025332">
    <property type="entry name" value="DUF4238"/>
</dbReference>
<accession>A0A9W9Y4Y1</accession>
<sequence length="189" mass="22396">MAPSKQNHHFIPRFILKKLAPEDQPPPGPVNWSQKNKRKKRPDFLANKIDLERSILTQQPVSTEFALVDMYRDPGFEENPYHLEKKFQVLESQVSEIIHRARSQFSQSLTLELNRSELDSLRKFLFLMKYRNSGMFDRYNHDHIDEYQADDRERMLSYMDPVDFRDRVTCGLITYVGSWMSRWTPQGAG</sequence>
<dbReference type="Pfam" id="PF14022">
    <property type="entry name" value="DUF4238"/>
    <property type="match status" value="1"/>
</dbReference>
<evidence type="ECO:0008006" key="4">
    <source>
        <dbReference type="Google" id="ProtNLM"/>
    </source>
</evidence>
<feature type="region of interest" description="Disordered" evidence="1">
    <location>
        <begin position="18"/>
        <end position="39"/>
    </location>
</feature>
<keyword evidence="3" id="KW-1185">Reference proteome</keyword>
<evidence type="ECO:0000256" key="1">
    <source>
        <dbReference type="SAM" id="MobiDB-lite"/>
    </source>
</evidence>
<dbReference type="Proteomes" id="UP001149954">
    <property type="component" value="Unassembled WGS sequence"/>
</dbReference>
<dbReference type="AlphaFoldDB" id="A0A9W9Y4Y1"/>
<dbReference type="OrthoDB" id="5340163at2759"/>
<reference evidence="2" key="1">
    <citation type="submission" date="2022-12" db="EMBL/GenBank/DDBJ databases">
        <authorList>
            <person name="Petersen C."/>
        </authorList>
    </citation>
    <scope>NUCLEOTIDE SEQUENCE</scope>
    <source>
        <strain evidence="2">IBT 29495</strain>
    </source>
</reference>
<protein>
    <recommendedName>
        <fullName evidence="4">DUF4238 domain-containing protein</fullName>
    </recommendedName>
</protein>
<comment type="caution">
    <text evidence="2">The sequence shown here is derived from an EMBL/GenBank/DDBJ whole genome shotgun (WGS) entry which is preliminary data.</text>
</comment>
<reference evidence="2" key="2">
    <citation type="journal article" date="2023" name="IMA Fungus">
        <title>Comparative genomic study of the Penicillium genus elucidates a diverse pangenome and 15 lateral gene transfer events.</title>
        <authorList>
            <person name="Petersen C."/>
            <person name="Sorensen T."/>
            <person name="Nielsen M.R."/>
            <person name="Sondergaard T.E."/>
            <person name="Sorensen J.L."/>
            <person name="Fitzpatrick D.A."/>
            <person name="Frisvad J.C."/>
            <person name="Nielsen K.L."/>
        </authorList>
    </citation>
    <scope>NUCLEOTIDE SEQUENCE</scope>
    <source>
        <strain evidence="2">IBT 29495</strain>
    </source>
</reference>
<proteinExistence type="predicted"/>
<dbReference type="EMBL" id="JAPWDS010000001">
    <property type="protein sequence ID" value="KAJ5520281.1"/>
    <property type="molecule type" value="Genomic_DNA"/>
</dbReference>
<gene>
    <name evidence="2" type="ORF">N7463_000734</name>
</gene>
<evidence type="ECO:0000313" key="2">
    <source>
        <dbReference type="EMBL" id="KAJ5520281.1"/>
    </source>
</evidence>
<evidence type="ECO:0000313" key="3">
    <source>
        <dbReference type="Proteomes" id="UP001149954"/>
    </source>
</evidence>
<organism evidence="2 3">
    <name type="scientific">Penicillium fimorum</name>
    <dbReference type="NCBI Taxonomy" id="1882269"/>
    <lineage>
        <taxon>Eukaryota</taxon>
        <taxon>Fungi</taxon>
        <taxon>Dikarya</taxon>
        <taxon>Ascomycota</taxon>
        <taxon>Pezizomycotina</taxon>
        <taxon>Eurotiomycetes</taxon>
        <taxon>Eurotiomycetidae</taxon>
        <taxon>Eurotiales</taxon>
        <taxon>Aspergillaceae</taxon>
        <taxon>Penicillium</taxon>
    </lineage>
</organism>